<dbReference type="SUPFAM" id="SSF54211">
    <property type="entry name" value="Ribosomal protein S5 domain 2-like"/>
    <property type="match status" value="1"/>
</dbReference>
<evidence type="ECO:0000256" key="5">
    <source>
        <dbReference type="HAMAP-Rule" id="MF_00532"/>
    </source>
</evidence>
<reference evidence="7 8" key="1">
    <citation type="submission" date="2018-06" db="EMBL/GenBank/DDBJ databases">
        <title>Nitrincola tibetense sp. nov., isolated from Lake XuguoCo on Tibetan Plateau.</title>
        <authorList>
            <person name="Xing P."/>
        </authorList>
    </citation>
    <scope>NUCLEOTIDE SEQUENCE [LARGE SCALE GENOMIC DNA]</scope>
    <source>
        <strain evidence="8">xg18</strain>
    </source>
</reference>
<gene>
    <name evidence="5" type="primary">rpsI</name>
    <name evidence="7" type="ORF">DN062_10940</name>
</gene>
<evidence type="ECO:0000256" key="2">
    <source>
        <dbReference type="ARBA" id="ARBA00022980"/>
    </source>
</evidence>
<proteinExistence type="inferred from homology"/>
<dbReference type="PANTHER" id="PTHR21569">
    <property type="entry name" value="RIBOSOMAL PROTEIN S9"/>
    <property type="match status" value="1"/>
</dbReference>
<dbReference type="PROSITE" id="PS00360">
    <property type="entry name" value="RIBOSOMAL_S9"/>
    <property type="match status" value="1"/>
</dbReference>
<dbReference type="GO" id="GO:0006412">
    <property type="term" value="P:translation"/>
    <property type="evidence" value="ECO:0007669"/>
    <property type="project" value="UniProtKB-UniRule"/>
</dbReference>
<dbReference type="Pfam" id="PF00380">
    <property type="entry name" value="Ribosomal_S9"/>
    <property type="match status" value="1"/>
</dbReference>
<dbReference type="NCBIfam" id="NF001099">
    <property type="entry name" value="PRK00132.1"/>
    <property type="match status" value="1"/>
</dbReference>
<dbReference type="Gene3D" id="3.30.230.10">
    <property type="match status" value="1"/>
</dbReference>
<keyword evidence="2 5" id="KW-0689">Ribosomal protein</keyword>
<dbReference type="PANTHER" id="PTHR21569:SF1">
    <property type="entry name" value="SMALL RIBOSOMAL SUBUNIT PROTEIN US9M"/>
    <property type="match status" value="1"/>
</dbReference>
<protein>
    <recommendedName>
        <fullName evidence="4 5">Small ribosomal subunit protein uS9</fullName>
    </recommendedName>
</protein>
<dbReference type="OrthoDB" id="9803965at2"/>
<sequence>MSITQYYGTGRRKTSTARVFLRPGTGQVTINQRTMENYFGRETARMIVMQPLQLTGTAEKFDVYVTVAGGGGFGQAGAIRHGITRALMEYDETLRASLREAGFVTRDSRMVERKKVGLRKARKRPQFSKR</sequence>
<comment type="caution">
    <text evidence="7">The sequence shown here is derived from an EMBL/GenBank/DDBJ whole genome shotgun (WGS) entry which is preliminary data.</text>
</comment>
<dbReference type="EMBL" id="QKRX01000007">
    <property type="protein sequence ID" value="RAU17875.1"/>
    <property type="molecule type" value="Genomic_DNA"/>
</dbReference>
<dbReference type="InterPro" id="IPR000754">
    <property type="entry name" value="Ribosomal_uS9"/>
</dbReference>
<dbReference type="InterPro" id="IPR023035">
    <property type="entry name" value="Ribosomal_uS9_bac/plastid"/>
</dbReference>
<name>A0A364NLX2_9GAMM</name>
<dbReference type="Proteomes" id="UP000250744">
    <property type="component" value="Unassembled WGS sequence"/>
</dbReference>
<evidence type="ECO:0000313" key="8">
    <source>
        <dbReference type="Proteomes" id="UP000250744"/>
    </source>
</evidence>
<dbReference type="FunFam" id="3.30.230.10:FF:000001">
    <property type="entry name" value="30S ribosomal protein S9"/>
    <property type="match status" value="1"/>
</dbReference>
<comment type="similarity">
    <text evidence="1 5 6">Belongs to the universal ribosomal protein uS9 family.</text>
</comment>
<dbReference type="HAMAP" id="MF_00532_B">
    <property type="entry name" value="Ribosomal_uS9_B"/>
    <property type="match status" value="1"/>
</dbReference>
<accession>A0A364NLX2</accession>
<dbReference type="GO" id="GO:0003723">
    <property type="term" value="F:RNA binding"/>
    <property type="evidence" value="ECO:0007669"/>
    <property type="project" value="TreeGrafter"/>
</dbReference>
<dbReference type="RefSeq" id="WP_036509469.1">
    <property type="nucleotide sequence ID" value="NZ_QKRX01000007.1"/>
</dbReference>
<evidence type="ECO:0000256" key="6">
    <source>
        <dbReference type="RuleBase" id="RU003815"/>
    </source>
</evidence>
<evidence type="ECO:0000313" key="7">
    <source>
        <dbReference type="EMBL" id="RAU17875.1"/>
    </source>
</evidence>
<evidence type="ECO:0000256" key="3">
    <source>
        <dbReference type="ARBA" id="ARBA00023274"/>
    </source>
</evidence>
<dbReference type="InterPro" id="IPR020568">
    <property type="entry name" value="Ribosomal_Su5_D2-typ_SF"/>
</dbReference>
<dbReference type="AlphaFoldDB" id="A0A364NLX2"/>
<evidence type="ECO:0000256" key="1">
    <source>
        <dbReference type="ARBA" id="ARBA00005251"/>
    </source>
</evidence>
<keyword evidence="8" id="KW-1185">Reference proteome</keyword>
<dbReference type="GO" id="GO:0022627">
    <property type="term" value="C:cytosolic small ribosomal subunit"/>
    <property type="evidence" value="ECO:0007669"/>
    <property type="project" value="TreeGrafter"/>
</dbReference>
<keyword evidence="3 5" id="KW-0687">Ribonucleoprotein</keyword>
<dbReference type="InterPro" id="IPR014721">
    <property type="entry name" value="Ribsml_uS5_D2-typ_fold_subgr"/>
</dbReference>
<dbReference type="InterPro" id="IPR020574">
    <property type="entry name" value="Ribosomal_uS9_CS"/>
</dbReference>
<organism evidence="7 8">
    <name type="scientific">Nitrincola tibetensis</name>
    <dbReference type="NCBI Taxonomy" id="2219697"/>
    <lineage>
        <taxon>Bacteria</taxon>
        <taxon>Pseudomonadati</taxon>
        <taxon>Pseudomonadota</taxon>
        <taxon>Gammaproteobacteria</taxon>
        <taxon>Oceanospirillales</taxon>
        <taxon>Oceanospirillaceae</taxon>
        <taxon>Nitrincola</taxon>
    </lineage>
</organism>
<evidence type="ECO:0000256" key="4">
    <source>
        <dbReference type="ARBA" id="ARBA00035259"/>
    </source>
</evidence>
<dbReference type="GO" id="GO:0003735">
    <property type="term" value="F:structural constituent of ribosome"/>
    <property type="evidence" value="ECO:0007669"/>
    <property type="project" value="InterPro"/>
</dbReference>